<feature type="transmembrane region" description="Helical" evidence="2">
    <location>
        <begin position="283"/>
        <end position="302"/>
    </location>
</feature>
<evidence type="ECO:0000256" key="1">
    <source>
        <dbReference type="ARBA" id="ARBA00007362"/>
    </source>
</evidence>
<dbReference type="PANTHER" id="PTHR12715:SF4">
    <property type="entry name" value="EAMA DOMAIN-CONTAINING PROTEIN"/>
    <property type="match status" value="1"/>
</dbReference>
<evidence type="ECO:0000256" key="2">
    <source>
        <dbReference type="SAM" id="Phobius"/>
    </source>
</evidence>
<feature type="transmembrane region" description="Helical" evidence="2">
    <location>
        <begin position="258"/>
        <end position="277"/>
    </location>
</feature>
<feature type="transmembrane region" description="Helical" evidence="2">
    <location>
        <begin position="111"/>
        <end position="134"/>
    </location>
</feature>
<accession>A0A849AA27</accession>
<feature type="domain" description="EamA" evidence="3">
    <location>
        <begin position="167"/>
        <end position="300"/>
    </location>
</feature>
<dbReference type="PANTHER" id="PTHR12715">
    <property type="entry name" value="TRANSPORTER, DRUG/METABOLITE EXPORTER FAMILY"/>
    <property type="match status" value="1"/>
</dbReference>
<evidence type="ECO:0000313" key="5">
    <source>
        <dbReference type="Proteomes" id="UP000562984"/>
    </source>
</evidence>
<keyword evidence="2" id="KW-0472">Membrane</keyword>
<dbReference type="InterPro" id="IPR037185">
    <property type="entry name" value="EmrE-like"/>
</dbReference>
<organism evidence="4 5">
    <name type="scientific">Nakamurella aerolata</name>
    <dbReference type="NCBI Taxonomy" id="1656892"/>
    <lineage>
        <taxon>Bacteria</taxon>
        <taxon>Bacillati</taxon>
        <taxon>Actinomycetota</taxon>
        <taxon>Actinomycetes</taxon>
        <taxon>Nakamurellales</taxon>
        <taxon>Nakamurellaceae</taxon>
        <taxon>Nakamurella</taxon>
    </lineage>
</organism>
<dbReference type="InterPro" id="IPR052756">
    <property type="entry name" value="Alkyne_AA_exporter"/>
</dbReference>
<feature type="domain" description="EamA" evidence="3">
    <location>
        <begin position="16"/>
        <end position="155"/>
    </location>
</feature>
<gene>
    <name evidence="4" type="ORF">HKD39_14060</name>
</gene>
<dbReference type="EMBL" id="JABEND010000008">
    <property type="protein sequence ID" value="NNG36817.1"/>
    <property type="molecule type" value="Genomic_DNA"/>
</dbReference>
<reference evidence="4 5" key="1">
    <citation type="submission" date="2020-05" db="EMBL/GenBank/DDBJ databases">
        <title>Nakamurella sp. DB0629 isolated from air conditioner.</title>
        <authorList>
            <person name="Kim D.H."/>
            <person name="Kim D.-U."/>
        </authorList>
    </citation>
    <scope>NUCLEOTIDE SEQUENCE [LARGE SCALE GENOMIC DNA]</scope>
    <source>
        <strain evidence="4 5">DB0629</strain>
    </source>
</reference>
<feature type="transmembrane region" description="Helical" evidence="2">
    <location>
        <begin position="229"/>
        <end position="251"/>
    </location>
</feature>
<sequence length="313" mass="31647">MTVAAPRSVPTTSALLATGVTMVLWATAFVAIRGIGDEFSPGAMAFGRLLAGTAALGVIALLTGWLPGPRRQSARVRRPSGRALALIAIYGVAWFGGYTVALNAAEVHVDAGTAAVLVNIGPLLIAAYAGAFLGEGFPRNLAIGMGVAFVGVVVIGASTFTGKINLLGVLLGLAAAALYAVGVLVQKQALGLVNPMTATFFGCLIGCVACAVFAPAFFSELGRASGGAIWAVIYLGVFPTAIAFSTWAYALSGTPAGVLSASSYVVPALAFALGWLLLGEVPAWLTVLGGVLSLVGVVITRLPSRRRSRASGG</sequence>
<dbReference type="AlphaFoldDB" id="A0A849AA27"/>
<dbReference type="Gene3D" id="1.10.3730.20">
    <property type="match status" value="1"/>
</dbReference>
<evidence type="ECO:0000313" key="4">
    <source>
        <dbReference type="EMBL" id="NNG36817.1"/>
    </source>
</evidence>
<keyword evidence="5" id="KW-1185">Reference proteome</keyword>
<proteinExistence type="inferred from homology"/>
<keyword evidence="2" id="KW-0812">Transmembrane</keyword>
<dbReference type="GO" id="GO:0016020">
    <property type="term" value="C:membrane"/>
    <property type="evidence" value="ECO:0007669"/>
    <property type="project" value="InterPro"/>
</dbReference>
<feature type="transmembrane region" description="Helical" evidence="2">
    <location>
        <begin position="12"/>
        <end position="36"/>
    </location>
</feature>
<dbReference type="InterPro" id="IPR000620">
    <property type="entry name" value="EamA_dom"/>
</dbReference>
<evidence type="ECO:0000259" key="3">
    <source>
        <dbReference type="Pfam" id="PF00892"/>
    </source>
</evidence>
<name>A0A849AA27_9ACTN</name>
<dbReference type="RefSeq" id="WP_171200508.1">
    <property type="nucleotide sequence ID" value="NZ_JABEND010000008.1"/>
</dbReference>
<keyword evidence="2" id="KW-1133">Transmembrane helix</keyword>
<feature type="transmembrane region" description="Helical" evidence="2">
    <location>
        <begin position="197"/>
        <end position="217"/>
    </location>
</feature>
<dbReference type="Pfam" id="PF00892">
    <property type="entry name" value="EamA"/>
    <property type="match status" value="2"/>
</dbReference>
<protein>
    <submittedName>
        <fullName evidence="4">DMT family transporter</fullName>
    </submittedName>
</protein>
<feature type="transmembrane region" description="Helical" evidence="2">
    <location>
        <begin position="83"/>
        <end position="105"/>
    </location>
</feature>
<feature type="transmembrane region" description="Helical" evidence="2">
    <location>
        <begin position="141"/>
        <end position="160"/>
    </location>
</feature>
<dbReference type="Proteomes" id="UP000562984">
    <property type="component" value="Unassembled WGS sequence"/>
</dbReference>
<feature type="transmembrane region" description="Helical" evidence="2">
    <location>
        <begin position="166"/>
        <end position="185"/>
    </location>
</feature>
<dbReference type="SUPFAM" id="SSF103481">
    <property type="entry name" value="Multidrug resistance efflux transporter EmrE"/>
    <property type="match status" value="2"/>
</dbReference>
<comment type="similarity">
    <text evidence="1">Belongs to the EamA transporter family.</text>
</comment>
<comment type="caution">
    <text evidence="4">The sequence shown here is derived from an EMBL/GenBank/DDBJ whole genome shotgun (WGS) entry which is preliminary data.</text>
</comment>
<feature type="transmembrane region" description="Helical" evidence="2">
    <location>
        <begin position="42"/>
        <end position="62"/>
    </location>
</feature>